<reference evidence="7" key="1">
    <citation type="journal article" date="2024" name="IScience">
        <title>Strigolactones Initiate the Formation of Haustorium-like Structures in Castilleja.</title>
        <authorList>
            <person name="Buerger M."/>
            <person name="Peterson D."/>
            <person name="Chory J."/>
        </authorList>
    </citation>
    <scope>NUCLEOTIDE SEQUENCE [LARGE SCALE GENOMIC DNA]</scope>
</reference>
<accession>A0ABD3BRG3</accession>
<evidence type="ECO:0000313" key="7">
    <source>
        <dbReference type="Proteomes" id="UP001632038"/>
    </source>
</evidence>
<evidence type="ECO:0000313" key="6">
    <source>
        <dbReference type="EMBL" id="KAL3619859.1"/>
    </source>
</evidence>
<keyword evidence="7" id="KW-1185">Reference proteome</keyword>
<protein>
    <recommendedName>
        <fullName evidence="5">Leucine-rich repeat-containing N-terminal plant-type domain-containing protein</fullName>
    </recommendedName>
</protein>
<dbReference type="PANTHER" id="PTHR47988">
    <property type="entry name" value="SOMATIC EMBRYOGENESIS RECEPTOR KINASE 1"/>
    <property type="match status" value="1"/>
</dbReference>
<keyword evidence="1" id="KW-0433">Leucine-rich repeat</keyword>
<name>A0ABD3BRG3_9LAMI</name>
<evidence type="ECO:0000256" key="2">
    <source>
        <dbReference type="ARBA" id="ARBA00022729"/>
    </source>
</evidence>
<gene>
    <name evidence="6" type="ORF">CASFOL_034771</name>
</gene>
<dbReference type="InterPro" id="IPR032675">
    <property type="entry name" value="LRR_dom_sf"/>
</dbReference>
<dbReference type="Pfam" id="PF08263">
    <property type="entry name" value="LRRNT_2"/>
    <property type="match status" value="1"/>
</dbReference>
<dbReference type="AlphaFoldDB" id="A0ABD3BRG3"/>
<evidence type="ECO:0000256" key="4">
    <source>
        <dbReference type="SAM" id="SignalP"/>
    </source>
</evidence>
<dbReference type="EMBL" id="JAVIJP010000066">
    <property type="protein sequence ID" value="KAL3619859.1"/>
    <property type="molecule type" value="Genomic_DNA"/>
</dbReference>
<comment type="caution">
    <text evidence="6">The sequence shown here is derived from an EMBL/GenBank/DDBJ whole genome shotgun (WGS) entry which is preliminary data.</text>
</comment>
<dbReference type="SUPFAM" id="SSF52058">
    <property type="entry name" value="L domain-like"/>
    <property type="match status" value="1"/>
</dbReference>
<evidence type="ECO:0000259" key="5">
    <source>
        <dbReference type="Pfam" id="PF08263"/>
    </source>
</evidence>
<dbReference type="Gene3D" id="3.80.10.10">
    <property type="entry name" value="Ribonuclease Inhibitor"/>
    <property type="match status" value="1"/>
</dbReference>
<feature type="signal peptide" evidence="4">
    <location>
        <begin position="1"/>
        <end position="22"/>
    </location>
</feature>
<keyword evidence="2 4" id="KW-0732">Signal</keyword>
<feature type="domain" description="Leucine-rich repeat-containing N-terminal plant-type" evidence="5">
    <location>
        <begin position="30"/>
        <end position="67"/>
    </location>
</feature>
<keyword evidence="3" id="KW-0677">Repeat</keyword>
<dbReference type="InterPro" id="IPR013210">
    <property type="entry name" value="LRR_N_plant-typ"/>
</dbReference>
<organism evidence="6 7">
    <name type="scientific">Castilleja foliolosa</name>
    <dbReference type="NCBI Taxonomy" id="1961234"/>
    <lineage>
        <taxon>Eukaryota</taxon>
        <taxon>Viridiplantae</taxon>
        <taxon>Streptophyta</taxon>
        <taxon>Embryophyta</taxon>
        <taxon>Tracheophyta</taxon>
        <taxon>Spermatophyta</taxon>
        <taxon>Magnoliopsida</taxon>
        <taxon>eudicotyledons</taxon>
        <taxon>Gunneridae</taxon>
        <taxon>Pentapetalae</taxon>
        <taxon>asterids</taxon>
        <taxon>lamiids</taxon>
        <taxon>Lamiales</taxon>
        <taxon>Orobanchaceae</taxon>
        <taxon>Pedicularideae</taxon>
        <taxon>Castillejinae</taxon>
        <taxon>Castilleja</taxon>
    </lineage>
</organism>
<evidence type="ECO:0000256" key="3">
    <source>
        <dbReference type="ARBA" id="ARBA00022737"/>
    </source>
</evidence>
<proteinExistence type="predicted"/>
<evidence type="ECO:0000256" key="1">
    <source>
        <dbReference type="ARBA" id="ARBA00022614"/>
    </source>
</evidence>
<sequence>MGMMSLLAVVMFIFMIMHPLKCITDDEYAAEGHALLALQSNLNDPMGYLSNWDLNTDHCQWNFTICDEQKFVKSINLQGASLEGHLVADIGTLRHLEYLEHTDVVNEEARPDNEGNFDASEIK</sequence>
<dbReference type="Proteomes" id="UP001632038">
    <property type="component" value="Unassembled WGS sequence"/>
</dbReference>
<feature type="chain" id="PRO_5044848570" description="Leucine-rich repeat-containing N-terminal plant-type domain-containing protein" evidence="4">
    <location>
        <begin position="23"/>
        <end position="123"/>
    </location>
</feature>